<dbReference type="EMBL" id="LNIX01000003">
    <property type="protein sequence ID" value="OXA57896.1"/>
    <property type="molecule type" value="Genomic_DNA"/>
</dbReference>
<protein>
    <submittedName>
        <fullName evidence="5">Uncharacterized protein</fullName>
    </submittedName>
</protein>
<dbReference type="Pfam" id="PF00169">
    <property type="entry name" value="PH"/>
    <property type="match status" value="1"/>
</dbReference>
<dbReference type="Gene3D" id="2.30.42.10">
    <property type="match status" value="1"/>
</dbReference>
<organism evidence="5 6">
    <name type="scientific">Folsomia candida</name>
    <name type="common">Springtail</name>
    <dbReference type="NCBI Taxonomy" id="158441"/>
    <lineage>
        <taxon>Eukaryota</taxon>
        <taxon>Metazoa</taxon>
        <taxon>Ecdysozoa</taxon>
        <taxon>Arthropoda</taxon>
        <taxon>Hexapoda</taxon>
        <taxon>Collembola</taxon>
        <taxon>Entomobryomorpha</taxon>
        <taxon>Isotomoidea</taxon>
        <taxon>Isotomidae</taxon>
        <taxon>Proisotominae</taxon>
        <taxon>Folsomia</taxon>
    </lineage>
</organism>
<dbReference type="SUPFAM" id="SSF50156">
    <property type="entry name" value="PDZ domain-like"/>
    <property type="match status" value="1"/>
</dbReference>
<keyword evidence="6" id="KW-1185">Reference proteome</keyword>
<feature type="compositionally biased region" description="Acidic residues" evidence="1">
    <location>
        <begin position="344"/>
        <end position="362"/>
    </location>
</feature>
<dbReference type="SMART" id="SM00228">
    <property type="entry name" value="PDZ"/>
    <property type="match status" value="1"/>
</dbReference>
<dbReference type="PANTHER" id="PTHR47644:SF1">
    <property type="entry name" value="PDZ DOMAIN-CONTAINING PROTEIN"/>
    <property type="match status" value="1"/>
</dbReference>
<feature type="compositionally biased region" description="Low complexity" evidence="1">
    <location>
        <begin position="791"/>
        <end position="815"/>
    </location>
</feature>
<feature type="region of interest" description="Disordered" evidence="1">
    <location>
        <begin position="1314"/>
        <end position="1361"/>
    </location>
</feature>
<feature type="compositionally biased region" description="Pro residues" evidence="1">
    <location>
        <begin position="730"/>
        <end position="763"/>
    </location>
</feature>
<dbReference type="PROSITE" id="PS50106">
    <property type="entry name" value="PDZ"/>
    <property type="match status" value="1"/>
</dbReference>
<dbReference type="Pfam" id="PF17820">
    <property type="entry name" value="PDZ_6"/>
    <property type="match status" value="1"/>
</dbReference>
<reference evidence="5 6" key="1">
    <citation type="submission" date="2015-12" db="EMBL/GenBank/DDBJ databases">
        <title>The genome of Folsomia candida.</title>
        <authorList>
            <person name="Faddeeva A."/>
            <person name="Derks M.F."/>
            <person name="Anvar Y."/>
            <person name="Smit S."/>
            <person name="Van Straalen N."/>
            <person name="Roelofs D."/>
        </authorList>
    </citation>
    <scope>NUCLEOTIDE SEQUENCE [LARGE SCALE GENOMIC DNA]</scope>
    <source>
        <strain evidence="5 6">VU population</strain>
        <tissue evidence="5">Whole body</tissue>
    </source>
</reference>
<dbReference type="Proteomes" id="UP000198287">
    <property type="component" value="Unassembled WGS sequence"/>
</dbReference>
<feature type="region of interest" description="Disordered" evidence="1">
    <location>
        <begin position="704"/>
        <end position="833"/>
    </location>
</feature>
<dbReference type="InterPro" id="IPR036034">
    <property type="entry name" value="PDZ_sf"/>
</dbReference>
<evidence type="ECO:0000256" key="2">
    <source>
        <dbReference type="SAM" id="SignalP"/>
    </source>
</evidence>
<keyword evidence="2" id="KW-0732">Signal</keyword>
<dbReference type="STRING" id="158441.A0A226EMU7"/>
<dbReference type="PANTHER" id="PTHR47644">
    <property type="entry name" value="AGAP008221-PA"/>
    <property type="match status" value="1"/>
</dbReference>
<proteinExistence type="predicted"/>
<dbReference type="InterPro" id="IPR011993">
    <property type="entry name" value="PH-like_dom_sf"/>
</dbReference>
<sequence>MATMQNLVTPWVLSFLISFTCAFPNNFKSDGTTLSCSNGLVPLFTNETFCTPLATQKIFTCCHGNENNMDKENIFKTELSNIVGREFAGMSRGLGDAAGVVGGITCTDGNITNLLKTTETGLSKLSAVNWSDLFQDSNFECRIKVARATLCGSGECAPLPLLTTTPLPCHSLCTNLLRGCYATLSGNLLSPWKYAINSIRSAIGLLLTTPCDQVVMETKFFENFLINLNSGWREPFNYLDGICNLKAANGDGDCFAGGFGEEGLPITTNYDRTTPPWSTNPEKYTNPEFTQNSELQSLEYESKINLVREELLGVAKHLEKFWPSDHTPLNHSPSSSTHLQQSDESFEYDDDDDEDDDYEDDFASGSGFHDNSNFQTDDEDLLRGQGSGDGTDDIEVVVMTTVATDIVMETFLRKFYWDQVTMTTRLSGYQSDDEYTARKYKQYSREDFKEIYCINQKAVEGLEKSKSTGFLFLGCLSSYQESPCRRHRHHAAHVATSTESSSNIFTSCYSDPRQPRQTTSEEDLLSLRQQQPRLYYYYHEPVYSQSSGGSLGSRDRPRSVELGGGMGGVGMGGFLGGSAERLDRYIETTAPTTSSHPHHPQPHMKKMAARYPSAPTTAQIKHVSFYSPDYFTRSATSNSFDEHKIRRARFELMNGGVSQERLIDGRCKTPENLTPKPSSLVGSRTSLALCVKSQSTQTENFIARAGGLPDGLPAHPNERTPPHPHHHPPPLKTPPTPPPTPPLPTHNPPGRPHLPPTPQPFPSPTEEEFHENYLQLFSPPIPPTTPPHPLEAPTTTTPTSTTTTPCTTIISRSPSNKSLKSTSPIDETTSSEGSYSLDKFKLNQIPLPVAMETSGDLVAMEIIKPPEGFGDEKELLYKKKKKKSIRAKSEERYGYKMDASTQSSISLHASLHDLSGYEDDDTGIYLEGYNQGVWVYISQEEEVNCWNRHEPLGRMDSGDSTEGEREFAKKFIALTHRMVHRRASGECYRRLGGCQLEINKRISLHRTPTTEYGFRIHGSRPVVVSAVELASPAELAGLEVGDVIMSINGLQVLDSSHSDVVRIASGAESLELELARTKNVVMETEDLEEQHQDDELNQQIVLRGELGKFNGMDLNSDEGRGARGVWVERHFTLTRTTLSYSKTPTSPPLKIISLWKPSPLSLTLNANSILTLSRGHTPLLLLTASSPVTLETWMETMATLISNCEDKWVENSGRLVSLVGAEKIGNPDCSGWVWKLGRRVKSWGRRFCVLKDAVVYFFNSQQGEAAFGASHLHGYRVQTVSILGGKRHAFELLPPEMTMRHYYLAVDTENERKSNKSLPLRDARPTVKKKKMNPDEDYLTVEKCRSSSSSSSGSKVDAISRNRRSLRERLTNKVDLTTGIIGNLGREVGRGVVGGVKGVGKGVGKGVELGAGLVGLGG</sequence>
<feature type="domain" description="PDZ" evidence="4">
    <location>
        <begin position="1001"/>
        <end position="1063"/>
    </location>
</feature>
<feature type="region of interest" description="Disordered" evidence="1">
    <location>
        <begin position="325"/>
        <end position="389"/>
    </location>
</feature>
<dbReference type="InterPro" id="IPR001478">
    <property type="entry name" value="PDZ"/>
</dbReference>
<feature type="chain" id="PRO_5012623963" evidence="2">
    <location>
        <begin position="23"/>
        <end position="1418"/>
    </location>
</feature>
<name>A0A226EMU7_FOLCA</name>
<dbReference type="PROSITE" id="PS50003">
    <property type="entry name" value="PH_DOMAIN"/>
    <property type="match status" value="1"/>
</dbReference>
<comment type="caution">
    <text evidence="5">The sequence shown here is derived from an EMBL/GenBank/DDBJ whole genome shotgun (WGS) entry which is preliminary data.</text>
</comment>
<dbReference type="InterPro" id="IPR041489">
    <property type="entry name" value="PDZ_6"/>
</dbReference>
<feature type="region of interest" description="Disordered" evidence="1">
    <location>
        <begin position="266"/>
        <end position="288"/>
    </location>
</feature>
<dbReference type="OrthoDB" id="2157866at2759"/>
<accession>A0A226EMU7</accession>
<evidence type="ECO:0000256" key="1">
    <source>
        <dbReference type="SAM" id="MobiDB-lite"/>
    </source>
</evidence>
<evidence type="ECO:0000313" key="5">
    <source>
        <dbReference type="EMBL" id="OXA57896.1"/>
    </source>
</evidence>
<feature type="compositionally biased region" description="Polar residues" evidence="1">
    <location>
        <begin position="327"/>
        <end position="340"/>
    </location>
</feature>
<feature type="compositionally biased region" description="Basic and acidic residues" evidence="1">
    <location>
        <begin position="1314"/>
        <end position="1325"/>
    </location>
</feature>
<feature type="signal peptide" evidence="2">
    <location>
        <begin position="1"/>
        <end position="22"/>
    </location>
</feature>
<feature type="compositionally biased region" description="Pro residues" evidence="1">
    <location>
        <begin position="779"/>
        <end position="790"/>
    </location>
</feature>
<dbReference type="CDD" id="cd00821">
    <property type="entry name" value="PH"/>
    <property type="match status" value="1"/>
</dbReference>
<evidence type="ECO:0000259" key="4">
    <source>
        <dbReference type="PROSITE" id="PS50106"/>
    </source>
</evidence>
<dbReference type="SUPFAM" id="SSF50729">
    <property type="entry name" value="PH domain-like"/>
    <property type="match status" value="2"/>
</dbReference>
<feature type="domain" description="PH" evidence="3">
    <location>
        <begin position="1099"/>
        <end position="1202"/>
    </location>
</feature>
<evidence type="ECO:0000313" key="6">
    <source>
        <dbReference type="Proteomes" id="UP000198287"/>
    </source>
</evidence>
<feature type="compositionally biased region" description="Polar residues" evidence="1">
    <location>
        <begin position="816"/>
        <end position="833"/>
    </location>
</feature>
<evidence type="ECO:0000259" key="3">
    <source>
        <dbReference type="PROSITE" id="PS50003"/>
    </source>
</evidence>
<dbReference type="Gene3D" id="2.30.29.30">
    <property type="entry name" value="Pleckstrin-homology domain (PH domain)/Phosphotyrosine-binding domain (PTB)"/>
    <property type="match status" value="1"/>
</dbReference>
<dbReference type="SMART" id="SM00233">
    <property type="entry name" value="PH"/>
    <property type="match status" value="2"/>
</dbReference>
<dbReference type="InterPro" id="IPR001849">
    <property type="entry name" value="PH_domain"/>
</dbReference>
<gene>
    <name evidence="5" type="ORF">Fcan01_06844</name>
</gene>